<evidence type="ECO:0000259" key="1">
    <source>
        <dbReference type="Pfam" id="PF21056"/>
    </source>
</evidence>
<dbReference type="Proteomes" id="UP000027586">
    <property type="component" value="Unassembled WGS sequence"/>
</dbReference>
<protein>
    <recommendedName>
        <fullName evidence="1">ZSWIM1/3 RNaseH-like domain-containing protein</fullName>
    </recommendedName>
</protein>
<dbReference type="InterPro" id="IPR048324">
    <property type="entry name" value="ZSWIM1-3_RNaseH-like"/>
</dbReference>
<dbReference type="EMBL" id="CBTN010000143">
    <property type="protein sequence ID" value="CDH61141.1"/>
    <property type="molecule type" value="Genomic_DNA"/>
</dbReference>
<gene>
    <name evidence="2" type="ORF">LCOR_11920.1</name>
</gene>
<organism evidence="2 3">
    <name type="scientific">Lichtheimia corymbifera JMRC:FSU:9682</name>
    <dbReference type="NCBI Taxonomy" id="1263082"/>
    <lineage>
        <taxon>Eukaryota</taxon>
        <taxon>Fungi</taxon>
        <taxon>Fungi incertae sedis</taxon>
        <taxon>Mucoromycota</taxon>
        <taxon>Mucoromycotina</taxon>
        <taxon>Mucoromycetes</taxon>
        <taxon>Mucorales</taxon>
        <taxon>Lichtheimiaceae</taxon>
        <taxon>Lichtheimia</taxon>
    </lineage>
</organism>
<comment type="caution">
    <text evidence="2">The sequence shown here is derived from an EMBL/GenBank/DDBJ whole genome shotgun (WGS) entry which is preliminary data.</text>
</comment>
<keyword evidence="3" id="KW-1185">Reference proteome</keyword>
<feature type="domain" description="ZSWIM1/3 RNaseH-like" evidence="1">
    <location>
        <begin position="11"/>
        <end position="62"/>
    </location>
</feature>
<accession>A0A068SIF7</accession>
<evidence type="ECO:0000313" key="3">
    <source>
        <dbReference type="Proteomes" id="UP000027586"/>
    </source>
</evidence>
<dbReference type="AlphaFoldDB" id="A0A068SIF7"/>
<reference evidence="2" key="1">
    <citation type="submission" date="2013-08" db="EMBL/GenBank/DDBJ databases">
        <title>Gene expansion shapes genome architecture in the human pathogen Lichtheimia corymbifera: an evolutionary genomics analysis in the ancient terrestrial Mucorales (Mucoromycotina).</title>
        <authorList>
            <person name="Schwartze V.U."/>
            <person name="Winter S."/>
            <person name="Shelest E."/>
            <person name="Marcet-Houben M."/>
            <person name="Horn F."/>
            <person name="Wehner S."/>
            <person name="Hoffmann K."/>
            <person name="Riege K."/>
            <person name="Sammeth M."/>
            <person name="Nowrousian M."/>
            <person name="Valiante V."/>
            <person name="Linde J."/>
            <person name="Jacobsen I.D."/>
            <person name="Marz M."/>
            <person name="Brakhage A.A."/>
            <person name="Gabaldon T."/>
            <person name="Bocker S."/>
            <person name="Voigt K."/>
        </authorList>
    </citation>
    <scope>NUCLEOTIDE SEQUENCE [LARGE SCALE GENOMIC DNA]</scope>
    <source>
        <strain evidence="2">FSU 9682</strain>
    </source>
</reference>
<dbReference type="OrthoDB" id="2422867at2759"/>
<evidence type="ECO:0000313" key="2">
    <source>
        <dbReference type="EMBL" id="CDH61141.1"/>
    </source>
</evidence>
<name>A0A068SIF7_9FUNG</name>
<proteinExistence type="predicted"/>
<sequence>MTEGFATMYKVSDERLHAIFFSHEYGQEQARKFPEIAILDATYKTTTTKMPLINIVGVSNLGGRRLRVIVVSVM</sequence>
<dbReference type="Pfam" id="PF21056">
    <property type="entry name" value="ZSWIM1-3_RNaseH-like"/>
    <property type="match status" value="1"/>
</dbReference>
<dbReference type="VEuPathDB" id="FungiDB:LCOR_11920.1"/>